<gene>
    <name evidence="1" type="ORF">L211DRAFT_613956</name>
</gene>
<evidence type="ECO:0000313" key="2">
    <source>
        <dbReference type="Proteomes" id="UP000267821"/>
    </source>
</evidence>
<protein>
    <submittedName>
        <fullName evidence="1">Uncharacterized protein</fullName>
    </submittedName>
</protein>
<sequence length="115" mass="12973">MPGSSLCTKPLSQLSVGFHRTEGTMCVFKSSLDFTLMGPCLLKCPRLFISASAPVTRSFPIHLRLTFRRVLSLQFLRLRPLFVSFIPPLLCSVLPNPRSFSRSRSILENYTVIIL</sequence>
<evidence type="ECO:0000313" key="1">
    <source>
        <dbReference type="EMBL" id="RPB27191.1"/>
    </source>
</evidence>
<dbReference type="InParanoid" id="A0A3N4M2M1"/>
<dbReference type="Proteomes" id="UP000267821">
    <property type="component" value="Unassembled WGS sequence"/>
</dbReference>
<proteinExistence type="predicted"/>
<keyword evidence="2" id="KW-1185">Reference proteome</keyword>
<organism evidence="1 2">
    <name type="scientific">Terfezia boudieri ATCC MYA-4762</name>
    <dbReference type="NCBI Taxonomy" id="1051890"/>
    <lineage>
        <taxon>Eukaryota</taxon>
        <taxon>Fungi</taxon>
        <taxon>Dikarya</taxon>
        <taxon>Ascomycota</taxon>
        <taxon>Pezizomycotina</taxon>
        <taxon>Pezizomycetes</taxon>
        <taxon>Pezizales</taxon>
        <taxon>Pezizaceae</taxon>
        <taxon>Terfezia</taxon>
    </lineage>
</organism>
<dbReference type="AlphaFoldDB" id="A0A3N4M2M1"/>
<accession>A0A3N4M2M1</accession>
<name>A0A3N4M2M1_9PEZI</name>
<reference evidence="1 2" key="1">
    <citation type="journal article" date="2018" name="Nat. Ecol. Evol.">
        <title>Pezizomycetes genomes reveal the molecular basis of ectomycorrhizal truffle lifestyle.</title>
        <authorList>
            <person name="Murat C."/>
            <person name="Payen T."/>
            <person name="Noel B."/>
            <person name="Kuo A."/>
            <person name="Morin E."/>
            <person name="Chen J."/>
            <person name="Kohler A."/>
            <person name="Krizsan K."/>
            <person name="Balestrini R."/>
            <person name="Da Silva C."/>
            <person name="Montanini B."/>
            <person name="Hainaut M."/>
            <person name="Levati E."/>
            <person name="Barry K.W."/>
            <person name="Belfiori B."/>
            <person name="Cichocki N."/>
            <person name="Clum A."/>
            <person name="Dockter R.B."/>
            <person name="Fauchery L."/>
            <person name="Guy J."/>
            <person name="Iotti M."/>
            <person name="Le Tacon F."/>
            <person name="Lindquist E.A."/>
            <person name="Lipzen A."/>
            <person name="Malagnac F."/>
            <person name="Mello A."/>
            <person name="Molinier V."/>
            <person name="Miyauchi S."/>
            <person name="Poulain J."/>
            <person name="Riccioni C."/>
            <person name="Rubini A."/>
            <person name="Sitrit Y."/>
            <person name="Splivallo R."/>
            <person name="Traeger S."/>
            <person name="Wang M."/>
            <person name="Zifcakova L."/>
            <person name="Wipf D."/>
            <person name="Zambonelli A."/>
            <person name="Paolocci F."/>
            <person name="Nowrousian M."/>
            <person name="Ottonello S."/>
            <person name="Baldrian P."/>
            <person name="Spatafora J.W."/>
            <person name="Henrissat B."/>
            <person name="Nagy L.G."/>
            <person name="Aury J.M."/>
            <person name="Wincker P."/>
            <person name="Grigoriev I.V."/>
            <person name="Bonfante P."/>
            <person name="Martin F.M."/>
        </authorList>
    </citation>
    <scope>NUCLEOTIDE SEQUENCE [LARGE SCALE GENOMIC DNA]</scope>
    <source>
        <strain evidence="1 2">ATCC MYA-4762</strain>
    </source>
</reference>
<dbReference type="EMBL" id="ML121532">
    <property type="protein sequence ID" value="RPB27191.1"/>
    <property type="molecule type" value="Genomic_DNA"/>
</dbReference>